<accession>A0A7C8U450</accession>
<sequence>MQLSNHYHVDGDAGPEDDVEMTTVEACTVPLGETTLDPINRFTANPLPRTPKSPSINLFDHYINVFHTPSSTPPMKRPASASSIRSFDLWNPIGPKRPRFDLSSNQTINPRILNLNEDLLFSSDPDSMDFDFEPNTREYRKFLFRGFPLGSPEVLGNDSEYAISEEERQLLSVLEFSSMYRKKNLVLTEAEREVKKAMDLAVTYHNSLDEADLPEALKKRLKKATAESFEQKDSWNKIMTHLKNVQLGRDARLEWTELGLPRSELVKSRGSKSMPNLKIVASVKTKVHGSELNREEDSKEWGGFEITQGPKDGEKPTFSPNNKSCAPSLTARLTRTDLTATEHAREKKEKTEIQKMLEVRSQYKITPRSPTPPSPQGGSSGQKAEADDESIFTYAHLQRYEKEFKKGTENSFTKEKELQDNIRRIHAEHNKDTFCKRQNDIWHTITPTAKINSWEKVPRDHHKYYTFGLREICDAHPEQRILFLEHNKLVEDLGQRKGDFKYECNDPFGIDTYLDDNPFILEGEDTGDYAQ</sequence>
<feature type="compositionally biased region" description="Polar residues" evidence="1">
    <location>
        <begin position="318"/>
        <end position="327"/>
    </location>
</feature>
<feature type="compositionally biased region" description="Low complexity" evidence="1">
    <location>
        <begin position="329"/>
        <end position="339"/>
    </location>
</feature>
<organism evidence="2 3">
    <name type="scientific">Orbilia oligospora</name>
    <name type="common">Nematode-trapping fungus</name>
    <name type="synonym">Arthrobotrys oligospora</name>
    <dbReference type="NCBI Taxonomy" id="2813651"/>
    <lineage>
        <taxon>Eukaryota</taxon>
        <taxon>Fungi</taxon>
        <taxon>Dikarya</taxon>
        <taxon>Ascomycota</taxon>
        <taxon>Pezizomycotina</taxon>
        <taxon>Orbiliomycetes</taxon>
        <taxon>Orbiliales</taxon>
        <taxon>Orbiliaceae</taxon>
        <taxon>Orbilia</taxon>
    </lineage>
</organism>
<dbReference type="Proteomes" id="UP000479691">
    <property type="component" value="Unassembled WGS sequence"/>
</dbReference>
<dbReference type="EMBL" id="JAABOE010000003">
    <property type="protein sequence ID" value="KAF3191478.1"/>
    <property type="molecule type" value="Genomic_DNA"/>
</dbReference>
<feature type="compositionally biased region" description="Basic and acidic residues" evidence="1">
    <location>
        <begin position="340"/>
        <end position="358"/>
    </location>
</feature>
<evidence type="ECO:0000313" key="3">
    <source>
        <dbReference type="Proteomes" id="UP000479691"/>
    </source>
</evidence>
<proteinExistence type="predicted"/>
<dbReference type="AlphaFoldDB" id="A0A7C8U450"/>
<name>A0A7C8U450_ORBOL</name>
<evidence type="ECO:0000256" key="1">
    <source>
        <dbReference type="SAM" id="MobiDB-lite"/>
    </source>
</evidence>
<gene>
    <name evidence="2" type="ORF">TWF788_006077</name>
</gene>
<protein>
    <submittedName>
        <fullName evidence="2">Uncharacterized protein</fullName>
    </submittedName>
</protein>
<feature type="region of interest" description="Disordered" evidence="1">
    <location>
        <begin position="307"/>
        <end position="387"/>
    </location>
</feature>
<evidence type="ECO:0000313" key="2">
    <source>
        <dbReference type="EMBL" id="KAF3191478.1"/>
    </source>
</evidence>
<comment type="caution">
    <text evidence="2">The sequence shown here is derived from an EMBL/GenBank/DDBJ whole genome shotgun (WGS) entry which is preliminary data.</text>
</comment>
<reference evidence="2 3" key="1">
    <citation type="submission" date="2019-06" db="EMBL/GenBank/DDBJ databases">
        <authorList>
            <person name="Palmer J.M."/>
        </authorList>
    </citation>
    <scope>NUCLEOTIDE SEQUENCE [LARGE SCALE GENOMIC DNA]</scope>
    <source>
        <strain evidence="2 3">TWF788</strain>
    </source>
</reference>